<dbReference type="AlphaFoldDB" id="A0A7D9IT62"/>
<dbReference type="Gene3D" id="3.40.50.11350">
    <property type="match status" value="1"/>
</dbReference>
<keyword evidence="1" id="KW-0808">Transferase</keyword>
<evidence type="ECO:0000256" key="2">
    <source>
        <dbReference type="ARBA" id="ARBA00023253"/>
    </source>
</evidence>
<sequence>MASFSRFQFKKYRWLILIVVLVVLPIVSLLHMGALLLYRRQNLYFVGNHYIHDTSSTITETSCLQRPSNIECKGGELLTGRVRKFSNFIAELNSSEHRQFDSGVLNFSYAYDHIDMQQVFTKEFSGYDSLPANKTASYPGGYIYVLSVGQELSQCTIHLLELCLYAATGHRKVVTPQMSNGGMRIGGLPFGEFFDVPRLNKQLSRFGYSELATEDEFKSNCENQRKKVLVVFYEKPESRSAPHGGFHAAFRDKLDIYEKVKKAGWLNCTQYITEIPKTFEKDRNNADYFCMDGNLFGADVELFNQKVLGDSKCVFLNSWVQLYNVHWNRLIPTGAPYAYKILYWFLDPSREVIDEANTFRDMRIQRPYVAIHIRGAKFKNKSFLQPCFDIALEFVNALRRTRKVKTLFLSTDMSQFGGMTNKDKSSHQLFAEKSGAVIYDPNVAKRLKRIDRWKVSLTEARLLTQSDHLITIGQGSFGNFIRNRYLWEHRNKQNWTFSKLCMSTAKRFF</sequence>
<dbReference type="Proteomes" id="UP001152795">
    <property type="component" value="Unassembled WGS sequence"/>
</dbReference>
<name>A0A7D9IT62_PARCT</name>
<keyword evidence="5" id="KW-1185">Reference proteome</keyword>
<dbReference type="PANTHER" id="PTHR13398">
    <property type="entry name" value="GDP-FUCOSE PROTEIN O-FUCOSYLTRANSFERASE 2"/>
    <property type="match status" value="1"/>
</dbReference>
<accession>A0A7D9IT62</accession>
<dbReference type="GO" id="GO:0046922">
    <property type="term" value="F:peptide-O-fucosyltransferase activity"/>
    <property type="evidence" value="ECO:0007669"/>
    <property type="project" value="InterPro"/>
</dbReference>
<keyword evidence="3" id="KW-0119">Carbohydrate metabolism</keyword>
<evidence type="ECO:0000256" key="3">
    <source>
        <dbReference type="ARBA" id="ARBA00023277"/>
    </source>
</evidence>
<evidence type="ECO:0000313" key="5">
    <source>
        <dbReference type="Proteomes" id="UP001152795"/>
    </source>
</evidence>
<comment type="caution">
    <text evidence="4">The sequence shown here is derived from an EMBL/GenBank/DDBJ whole genome shotgun (WGS) entry which is preliminary data.</text>
</comment>
<evidence type="ECO:0000256" key="1">
    <source>
        <dbReference type="ARBA" id="ARBA00022679"/>
    </source>
</evidence>
<dbReference type="EMBL" id="CACRXK020007590">
    <property type="protein sequence ID" value="CAB4012658.1"/>
    <property type="molecule type" value="Genomic_DNA"/>
</dbReference>
<evidence type="ECO:0000313" key="4">
    <source>
        <dbReference type="EMBL" id="CAB4012658.1"/>
    </source>
</evidence>
<organism evidence="4 5">
    <name type="scientific">Paramuricea clavata</name>
    <name type="common">Red gorgonian</name>
    <name type="synonym">Violescent sea-whip</name>
    <dbReference type="NCBI Taxonomy" id="317549"/>
    <lineage>
        <taxon>Eukaryota</taxon>
        <taxon>Metazoa</taxon>
        <taxon>Cnidaria</taxon>
        <taxon>Anthozoa</taxon>
        <taxon>Octocorallia</taxon>
        <taxon>Malacalcyonacea</taxon>
        <taxon>Plexauridae</taxon>
        <taxon>Paramuricea</taxon>
    </lineage>
</organism>
<dbReference type="InterPro" id="IPR045130">
    <property type="entry name" value="OFUT2-like"/>
</dbReference>
<proteinExistence type="predicted"/>
<protein>
    <submittedName>
        <fullName evidence="4">Uncharacterized protein</fullName>
    </submittedName>
</protein>
<keyword evidence="2" id="KW-0294">Fucose metabolism</keyword>
<gene>
    <name evidence="4" type="ORF">PACLA_8A030364</name>
</gene>
<dbReference type="PANTHER" id="PTHR13398:SF0">
    <property type="entry name" value="GDP-FUCOSE PROTEIN O-FUCOSYLTRANSFERASE 2"/>
    <property type="match status" value="1"/>
</dbReference>
<reference evidence="4" key="1">
    <citation type="submission" date="2020-04" db="EMBL/GenBank/DDBJ databases">
        <authorList>
            <person name="Alioto T."/>
            <person name="Alioto T."/>
            <person name="Gomez Garrido J."/>
        </authorList>
    </citation>
    <scope>NUCLEOTIDE SEQUENCE</scope>
    <source>
        <strain evidence="4">A484AB</strain>
    </source>
</reference>
<dbReference type="GO" id="GO:0006004">
    <property type="term" value="P:fucose metabolic process"/>
    <property type="evidence" value="ECO:0007669"/>
    <property type="project" value="UniProtKB-KW"/>
</dbReference>